<comment type="caution">
    <text evidence="2">The sequence shown here is derived from an EMBL/GenBank/DDBJ whole genome shotgun (WGS) entry which is preliminary data.</text>
</comment>
<dbReference type="SUPFAM" id="SSF89796">
    <property type="entry name" value="CoA-transferase family III (CaiB/BaiF)"/>
    <property type="match status" value="1"/>
</dbReference>
<evidence type="ECO:0000313" key="2">
    <source>
        <dbReference type="EMBL" id="MBL7625676.1"/>
    </source>
</evidence>
<keyword evidence="1 2" id="KW-0808">Transferase</keyword>
<evidence type="ECO:0000313" key="3">
    <source>
        <dbReference type="Proteomes" id="UP000604475"/>
    </source>
</evidence>
<name>A0A937RGK8_9ACTN</name>
<dbReference type="Proteomes" id="UP000604475">
    <property type="component" value="Unassembled WGS sequence"/>
</dbReference>
<dbReference type="Gene3D" id="3.40.50.10540">
    <property type="entry name" value="Crotonobetainyl-coa:carnitine coa-transferase, domain 1"/>
    <property type="match status" value="1"/>
</dbReference>
<dbReference type="EMBL" id="JAEACQ010000021">
    <property type="protein sequence ID" value="MBL7625676.1"/>
    <property type="molecule type" value="Genomic_DNA"/>
</dbReference>
<gene>
    <name evidence="2" type="ORF">I7412_00460</name>
</gene>
<protein>
    <submittedName>
        <fullName evidence="2">CoA transferase</fullName>
    </submittedName>
</protein>
<evidence type="ECO:0000256" key="1">
    <source>
        <dbReference type="ARBA" id="ARBA00022679"/>
    </source>
</evidence>
<dbReference type="InterPro" id="IPR050483">
    <property type="entry name" value="CoA-transferase_III_domain"/>
</dbReference>
<dbReference type="PANTHER" id="PTHR48207:SF3">
    <property type="entry name" value="SUCCINATE--HYDROXYMETHYLGLUTARATE COA-TRANSFERASE"/>
    <property type="match status" value="1"/>
</dbReference>
<dbReference type="InterPro" id="IPR044855">
    <property type="entry name" value="CoA-Trfase_III_dom3_sf"/>
</dbReference>
<dbReference type="Pfam" id="PF02515">
    <property type="entry name" value="CoA_transf_3"/>
    <property type="match status" value="1"/>
</dbReference>
<dbReference type="GO" id="GO:0008410">
    <property type="term" value="F:CoA-transferase activity"/>
    <property type="evidence" value="ECO:0007669"/>
    <property type="project" value="TreeGrafter"/>
</dbReference>
<dbReference type="PANTHER" id="PTHR48207">
    <property type="entry name" value="SUCCINATE--HYDROXYMETHYLGLUTARATE COA-TRANSFERASE"/>
    <property type="match status" value="1"/>
</dbReference>
<proteinExistence type="predicted"/>
<reference evidence="2" key="1">
    <citation type="submission" date="2020-12" db="EMBL/GenBank/DDBJ databases">
        <title>Genomic characterization of non-nitrogen-fixing Frankia strains.</title>
        <authorList>
            <person name="Carlos-Shanley C."/>
            <person name="Guerra T."/>
            <person name="Hahn D."/>
        </authorList>
    </citation>
    <scope>NUCLEOTIDE SEQUENCE</scope>
    <source>
        <strain evidence="2">CN6</strain>
    </source>
</reference>
<dbReference type="AlphaFoldDB" id="A0A937RGK8"/>
<organism evidence="2 3">
    <name type="scientific">Frankia nepalensis</name>
    <dbReference type="NCBI Taxonomy" id="1836974"/>
    <lineage>
        <taxon>Bacteria</taxon>
        <taxon>Bacillati</taxon>
        <taxon>Actinomycetota</taxon>
        <taxon>Actinomycetes</taxon>
        <taxon>Frankiales</taxon>
        <taxon>Frankiaceae</taxon>
        <taxon>Frankia</taxon>
    </lineage>
</organism>
<sequence>MTAVMRGIRVLEVAEHTFVPAASAVLADWGAEVIKIEHVTRGDAMRGLASTGVLDLGAGGVHVLFEHSNRGKRSLALDLSVPEGLEILYRLVEVCDVFLTNKLPRVRSSLGIEVDDIRERNPNIIYVRGSGYGDAGPDANNGGYDILGYWARSGLAAGASPADLDRLVWQPGPAYGDSIGAMTIAGGIAAALLHRERTGEAPVVDVSLLATGMWAQGAGIALAMRSGVPWGQPAADQLRNPLTNSYRTLDGRWIFLSCLQYFHYWPEMCRVLGRLELVDDERFASFEALTANCAAAIAILEEEFRSATLAEWRERLADFRGQWAPVQNAVEVVDDPQVVANGYVQETSTKDGVPFRLVAPPVRFDDQPAVPTRAPEFNEHAEEILTDLLGLDWDTVIDMKLKGVVA</sequence>
<dbReference type="RefSeq" id="WP_203007873.1">
    <property type="nucleotide sequence ID" value="NZ_JADWYU010000279.1"/>
</dbReference>
<dbReference type="Gene3D" id="3.30.1540.10">
    <property type="entry name" value="formyl-coa transferase, domain 3"/>
    <property type="match status" value="1"/>
</dbReference>
<accession>A0A937RGK8</accession>
<dbReference type="InterPro" id="IPR003673">
    <property type="entry name" value="CoA-Trfase_fam_III"/>
</dbReference>
<keyword evidence="3" id="KW-1185">Reference proteome</keyword>
<dbReference type="InterPro" id="IPR023606">
    <property type="entry name" value="CoA-Trfase_III_dom_1_sf"/>
</dbReference>